<dbReference type="EMBL" id="OZ019895">
    <property type="protein sequence ID" value="CAK9219630.1"/>
    <property type="molecule type" value="Genomic_DNA"/>
</dbReference>
<evidence type="ECO:0000256" key="4">
    <source>
        <dbReference type="ARBA" id="ARBA00023242"/>
    </source>
</evidence>
<keyword evidence="3 5" id="KW-0819">tRNA processing</keyword>
<evidence type="ECO:0000256" key="1">
    <source>
        <dbReference type="ARBA" id="ARBA00004123"/>
    </source>
</evidence>
<keyword evidence="4" id="KW-0539">Nucleus</keyword>
<name>A0ABP0UFB2_9BRYO</name>
<proteinExistence type="inferred from homology"/>
<accession>A0ABP0UFB2</accession>
<dbReference type="Gene3D" id="3.30.70.3250">
    <property type="entry name" value="Ribonuclease P, Pop5 subunit"/>
    <property type="match status" value="1"/>
</dbReference>
<gene>
    <name evidence="6" type="ORF">CSSPTR1EN2_LOCUS14699</name>
</gene>
<dbReference type="InterPro" id="IPR038085">
    <property type="entry name" value="Rnp2-like_sf"/>
</dbReference>
<comment type="function">
    <text evidence="5">Component of ribonuclease P, a protein complex that generates mature tRNA molecules by cleaving their 5'-ends.</text>
</comment>
<evidence type="ECO:0000256" key="3">
    <source>
        <dbReference type="ARBA" id="ARBA00022694"/>
    </source>
</evidence>
<protein>
    <recommendedName>
        <fullName evidence="5">Ribonuclease P/MRP protein subunit POP5</fullName>
    </recommendedName>
</protein>
<comment type="similarity">
    <text evidence="2 5">Belongs to the eukaryotic/archaeal RNase P protein component 2 family.</text>
</comment>
<comment type="subcellular location">
    <subcellularLocation>
        <location evidence="1">Nucleus</location>
    </subcellularLocation>
</comment>
<keyword evidence="7" id="KW-1185">Reference proteome</keyword>
<reference evidence="6" key="1">
    <citation type="submission" date="2024-02" db="EMBL/GenBank/DDBJ databases">
        <authorList>
            <consortium name="ELIXIR-Norway"/>
            <consortium name="Elixir Norway"/>
        </authorList>
    </citation>
    <scope>NUCLEOTIDE SEQUENCE</scope>
</reference>
<dbReference type="Pfam" id="PF01900">
    <property type="entry name" value="RNase_P_Rpp14"/>
    <property type="match status" value="1"/>
</dbReference>
<dbReference type="SUPFAM" id="SSF160350">
    <property type="entry name" value="Rnp2-like"/>
    <property type="match status" value="1"/>
</dbReference>
<dbReference type="PANTHER" id="PTHR15441:SF2">
    <property type="entry name" value="RIBONUCLEASE P_MRP PROTEIN SUBUNIT POP5"/>
    <property type="match status" value="1"/>
</dbReference>
<evidence type="ECO:0000256" key="5">
    <source>
        <dbReference type="PIRNR" id="PIRNR023803"/>
    </source>
</evidence>
<dbReference type="InterPro" id="IPR002759">
    <property type="entry name" value="Pop5/Rpp14/Rnp2-like"/>
</dbReference>
<dbReference type="PIRSF" id="PIRSF023803">
    <property type="entry name" value="Ribonuclease_P_prd"/>
    <property type="match status" value="1"/>
</dbReference>
<dbReference type="PANTHER" id="PTHR15441">
    <property type="entry name" value="RIBONUCLEASE P PROTEIN SUBUNIT P14"/>
    <property type="match status" value="1"/>
</dbReference>
<evidence type="ECO:0000313" key="7">
    <source>
        <dbReference type="Proteomes" id="UP001497512"/>
    </source>
</evidence>
<organism evidence="6 7">
    <name type="scientific">Sphagnum troendelagicum</name>
    <dbReference type="NCBI Taxonomy" id="128251"/>
    <lineage>
        <taxon>Eukaryota</taxon>
        <taxon>Viridiplantae</taxon>
        <taxon>Streptophyta</taxon>
        <taxon>Embryophyta</taxon>
        <taxon>Bryophyta</taxon>
        <taxon>Sphagnophytina</taxon>
        <taxon>Sphagnopsida</taxon>
        <taxon>Sphagnales</taxon>
        <taxon>Sphagnaceae</taxon>
        <taxon>Sphagnum</taxon>
    </lineage>
</organism>
<evidence type="ECO:0000313" key="6">
    <source>
        <dbReference type="EMBL" id="CAK9219630.1"/>
    </source>
</evidence>
<dbReference type="Proteomes" id="UP001497512">
    <property type="component" value="Chromosome 3"/>
</dbReference>
<dbReference type="InterPro" id="IPR016819">
    <property type="entry name" value="RNase_P/MRP_POP5"/>
</dbReference>
<sequence length="150" mass="16582">MVLFRSRYLVLEIVSLGHTLDDSLLTTAVLSSAIHDSLLTNFGEHGLASSLPSLQVKYVNGATGLCVVRCSREQYRTIWASITFITHLHNVPVLFNLLNLSGSIRACRKAALLNDTKKLKQLKLVCGTSMTTEQLELAESMLTRLPLLEL</sequence>
<evidence type="ECO:0000256" key="2">
    <source>
        <dbReference type="ARBA" id="ARBA00010800"/>
    </source>
</evidence>